<dbReference type="InterPro" id="IPR025875">
    <property type="entry name" value="Leu-rich_rpt_4"/>
</dbReference>
<reference evidence="3" key="1">
    <citation type="submission" date="2023-06" db="EMBL/GenBank/DDBJ databases">
        <authorList>
            <person name="Kurt Z."/>
        </authorList>
    </citation>
    <scope>NUCLEOTIDE SEQUENCE</scope>
</reference>
<organism evidence="3">
    <name type="scientific">Hexamita inflata</name>
    <dbReference type="NCBI Taxonomy" id="28002"/>
    <lineage>
        <taxon>Eukaryota</taxon>
        <taxon>Metamonada</taxon>
        <taxon>Diplomonadida</taxon>
        <taxon>Hexamitidae</taxon>
        <taxon>Hexamitinae</taxon>
        <taxon>Hexamita</taxon>
    </lineage>
</organism>
<evidence type="ECO:0000313" key="5">
    <source>
        <dbReference type="Proteomes" id="UP001642409"/>
    </source>
</evidence>
<evidence type="ECO:0000313" key="3">
    <source>
        <dbReference type="EMBL" id="CAI9935427.1"/>
    </source>
</evidence>
<dbReference type="AlphaFoldDB" id="A0AA86U264"/>
<keyword evidence="1" id="KW-0433">Leucine-rich repeat</keyword>
<sequence length="313" mass="36334">MYNCFKNHDSLSINSTIFDNKCLFLYSNTKKIALLKQQYLNNKYKQLHLCFMNAKQSQLQDFDILNVDNGEYTIDAHVDLQQLSVQNCRFSYIRGMSDSLTELTINGCNLSSIQFLVNFRNLRKLVLFTNAITDVSVVSNLSQLEHLDLSSNAIIDFKPLQALQNIKELYLNSNKIKNVHFLSFMQNLVTVHLINNKITDLNQFAILTKSKSLRYLNADENPFLTSESKRKLEKFIHGKMNPAYEQYFPFSACFLNIENSQTKNKSILKTLCKNKGAELKLKVQKRKQIIVNAFMMKKMALFYARFKSFTGFE</sequence>
<proteinExistence type="predicted"/>
<dbReference type="PANTHER" id="PTHR46652">
    <property type="entry name" value="LEUCINE-RICH REPEAT AND IQ DOMAIN-CONTAINING PROTEIN 1-RELATED"/>
    <property type="match status" value="1"/>
</dbReference>
<evidence type="ECO:0000313" key="4">
    <source>
        <dbReference type="EMBL" id="CAL6084860.1"/>
    </source>
</evidence>
<keyword evidence="5" id="KW-1185">Reference proteome</keyword>
<comment type="caution">
    <text evidence="3">The sequence shown here is derived from an EMBL/GenBank/DDBJ whole genome shotgun (WGS) entry which is preliminary data.</text>
</comment>
<dbReference type="EMBL" id="CAXDID020000382">
    <property type="protein sequence ID" value="CAL6084860.1"/>
    <property type="molecule type" value="Genomic_DNA"/>
</dbReference>
<dbReference type="Gene3D" id="3.80.10.10">
    <property type="entry name" value="Ribonuclease Inhibitor"/>
    <property type="match status" value="2"/>
</dbReference>
<dbReference type="EMBL" id="CATOUU010000613">
    <property type="protein sequence ID" value="CAI9935427.1"/>
    <property type="molecule type" value="Genomic_DNA"/>
</dbReference>
<dbReference type="PANTHER" id="PTHR46652:SF3">
    <property type="entry name" value="LEUCINE-RICH REPEAT-CONTAINING PROTEIN 9"/>
    <property type="match status" value="1"/>
</dbReference>
<name>A0AA86U264_9EUKA</name>
<protein>
    <submittedName>
        <fullName evidence="3">Leucine-rich repeat domain-containing protein</fullName>
    </submittedName>
    <submittedName>
        <fullName evidence="4">Leucine-rich_repeat domain-containing protein</fullName>
    </submittedName>
</protein>
<dbReference type="SUPFAM" id="SSF52075">
    <property type="entry name" value="Outer arm dynein light chain 1"/>
    <property type="match status" value="1"/>
</dbReference>
<reference evidence="4 5" key="2">
    <citation type="submission" date="2024-07" db="EMBL/GenBank/DDBJ databases">
        <authorList>
            <person name="Akdeniz Z."/>
        </authorList>
    </citation>
    <scope>NUCLEOTIDE SEQUENCE [LARGE SCALE GENOMIC DNA]</scope>
</reference>
<accession>A0AA86U264</accession>
<dbReference type="Proteomes" id="UP001642409">
    <property type="component" value="Unassembled WGS sequence"/>
</dbReference>
<dbReference type="InterPro" id="IPR050836">
    <property type="entry name" value="SDS22/Internalin_LRR"/>
</dbReference>
<evidence type="ECO:0000256" key="2">
    <source>
        <dbReference type="ARBA" id="ARBA00022737"/>
    </source>
</evidence>
<dbReference type="PROSITE" id="PS51450">
    <property type="entry name" value="LRR"/>
    <property type="match status" value="3"/>
</dbReference>
<keyword evidence="2" id="KW-0677">Repeat</keyword>
<dbReference type="Pfam" id="PF12799">
    <property type="entry name" value="LRR_4"/>
    <property type="match status" value="1"/>
</dbReference>
<evidence type="ECO:0000256" key="1">
    <source>
        <dbReference type="ARBA" id="ARBA00022614"/>
    </source>
</evidence>
<gene>
    <name evidence="3" type="ORF">HINF_LOCUS23072</name>
    <name evidence="4" type="ORF">HINF_LOCUS62406</name>
</gene>
<dbReference type="InterPro" id="IPR032675">
    <property type="entry name" value="LRR_dom_sf"/>
</dbReference>
<dbReference type="InterPro" id="IPR001611">
    <property type="entry name" value="Leu-rich_rpt"/>
</dbReference>